<feature type="repeat" description="Lumazine-binding" evidence="11">
    <location>
        <begin position="97"/>
        <end position="193"/>
    </location>
</feature>
<keyword evidence="14" id="KW-1185">Reference proteome</keyword>
<dbReference type="OrthoDB" id="9788537at2"/>
<comment type="pathway">
    <text evidence="3">Cofactor biosynthesis; riboflavin biosynthesis; riboflavin from 2-hydroxy-3-oxobutyl phosphate and 5-amino-6-(D-ribitylamino)uracil: step 2/2.</text>
</comment>
<gene>
    <name evidence="13" type="ORF">BR63_14215</name>
</gene>
<dbReference type="GO" id="GO:0009231">
    <property type="term" value="P:riboflavin biosynthetic process"/>
    <property type="evidence" value="ECO:0007669"/>
    <property type="project" value="UniProtKB-KW"/>
</dbReference>
<feature type="domain" description="Lumazine-binding" evidence="12">
    <location>
        <begin position="97"/>
        <end position="193"/>
    </location>
</feature>
<comment type="catalytic activity">
    <reaction evidence="1">
        <text>2 6,7-dimethyl-8-(1-D-ribityl)lumazine + H(+) = 5-amino-6-(D-ribitylamino)uracil + riboflavin</text>
        <dbReference type="Rhea" id="RHEA:20772"/>
        <dbReference type="ChEBI" id="CHEBI:15378"/>
        <dbReference type="ChEBI" id="CHEBI:15934"/>
        <dbReference type="ChEBI" id="CHEBI:57986"/>
        <dbReference type="ChEBI" id="CHEBI:58201"/>
        <dbReference type="EC" id="2.5.1.9"/>
    </reaction>
</comment>
<proteinExistence type="predicted"/>
<evidence type="ECO:0000256" key="2">
    <source>
        <dbReference type="ARBA" id="ARBA00002803"/>
    </source>
</evidence>
<organism evidence="13 14">
    <name type="scientific">Thermanaerosceptrum fracticalcis</name>
    <dbReference type="NCBI Taxonomy" id="1712410"/>
    <lineage>
        <taxon>Bacteria</taxon>
        <taxon>Bacillati</taxon>
        <taxon>Bacillota</taxon>
        <taxon>Clostridia</taxon>
        <taxon>Eubacteriales</taxon>
        <taxon>Peptococcaceae</taxon>
        <taxon>Thermanaerosceptrum</taxon>
    </lineage>
</organism>
<keyword evidence="9" id="KW-0677">Repeat</keyword>
<comment type="function">
    <text evidence="2">Catalyzes the dismutation of two molecules of 6,7-dimethyl-8-ribityllumazine, resulting in the formation of riboflavin and 5-amino-6-(D-ribitylamino)uracil.</text>
</comment>
<evidence type="ECO:0000256" key="8">
    <source>
        <dbReference type="ARBA" id="ARBA00022679"/>
    </source>
</evidence>
<evidence type="ECO:0000259" key="12">
    <source>
        <dbReference type="PROSITE" id="PS51177"/>
    </source>
</evidence>
<dbReference type="InterPro" id="IPR017938">
    <property type="entry name" value="Riboflavin_synthase-like_b-brl"/>
</dbReference>
<dbReference type="FunFam" id="2.40.30.20:FF:000004">
    <property type="entry name" value="Riboflavin synthase, alpha subunit"/>
    <property type="match status" value="1"/>
</dbReference>
<dbReference type="NCBIfam" id="NF006767">
    <property type="entry name" value="PRK09289.1"/>
    <property type="match status" value="1"/>
</dbReference>
<evidence type="ECO:0000256" key="7">
    <source>
        <dbReference type="ARBA" id="ARBA00022619"/>
    </source>
</evidence>
<dbReference type="NCBIfam" id="NF009566">
    <property type="entry name" value="PRK13020.1"/>
    <property type="match status" value="1"/>
</dbReference>
<dbReference type="KEGG" id="tfr:BR63_14215"/>
<evidence type="ECO:0000313" key="13">
    <source>
        <dbReference type="EMBL" id="QNB47343.1"/>
    </source>
</evidence>
<dbReference type="PIRSF" id="PIRSF000498">
    <property type="entry name" value="Riboflavin_syn_A"/>
    <property type="match status" value="1"/>
</dbReference>
<dbReference type="PANTHER" id="PTHR21098:SF12">
    <property type="entry name" value="RIBOFLAVIN SYNTHASE"/>
    <property type="match status" value="1"/>
</dbReference>
<dbReference type="CDD" id="cd00402">
    <property type="entry name" value="Riboflavin_synthase_like"/>
    <property type="match status" value="1"/>
</dbReference>
<dbReference type="FunFam" id="2.40.30.20:FF:000003">
    <property type="entry name" value="Riboflavin synthase, alpha subunit"/>
    <property type="match status" value="1"/>
</dbReference>
<evidence type="ECO:0000313" key="14">
    <source>
        <dbReference type="Proteomes" id="UP000515847"/>
    </source>
</evidence>
<dbReference type="InterPro" id="IPR023366">
    <property type="entry name" value="ATP_synth_asu-like_sf"/>
</dbReference>
<dbReference type="NCBIfam" id="TIGR00187">
    <property type="entry name" value="ribE"/>
    <property type="match status" value="1"/>
</dbReference>
<evidence type="ECO:0000256" key="10">
    <source>
        <dbReference type="NCBIfam" id="TIGR00187"/>
    </source>
</evidence>
<dbReference type="InterPro" id="IPR026017">
    <property type="entry name" value="Lumazine-bd_dom"/>
</dbReference>
<dbReference type="GO" id="GO:0004746">
    <property type="term" value="F:riboflavin synthase activity"/>
    <property type="evidence" value="ECO:0007669"/>
    <property type="project" value="UniProtKB-UniRule"/>
</dbReference>
<feature type="repeat" description="Lumazine-binding" evidence="11">
    <location>
        <begin position="1"/>
        <end position="96"/>
    </location>
</feature>
<dbReference type="Proteomes" id="UP000515847">
    <property type="component" value="Chromosome"/>
</dbReference>
<evidence type="ECO:0000256" key="5">
    <source>
        <dbReference type="ARBA" id="ARBA00012827"/>
    </source>
</evidence>
<dbReference type="SUPFAM" id="SSF63380">
    <property type="entry name" value="Riboflavin synthase domain-like"/>
    <property type="match status" value="2"/>
</dbReference>
<dbReference type="Gene3D" id="2.40.30.20">
    <property type="match status" value="2"/>
</dbReference>
<evidence type="ECO:0000256" key="4">
    <source>
        <dbReference type="ARBA" id="ARBA00011233"/>
    </source>
</evidence>
<evidence type="ECO:0000256" key="3">
    <source>
        <dbReference type="ARBA" id="ARBA00004887"/>
    </source>
</evidence>
<comment type="subunit">
    <text evidence="4">Homotrimer.</text>
</comment>
<keyword evidence="8 13" id="KW-0808">Transferase</keyword>
<dbReference type="PROSITE" id="PS51177">
    <property type="entry name" value="LUMAZINE_BIND"/>
    <property type="match status" value="2"/>
</dbReference>
<sequence length="218" mass="23347">MFTGIIEELGTVQSIVKGANSAKIRFHAPFIVSDVKLGDSIAVNGICLTVVAFDSATFTAEAMAETLAKTNLGDLEPGEKVNLERALRLSDRLGGHLVSGHVDGVGTITRQSKHDIAIVTEINYPSPLGKYMVPKGSIAIDGISLTIVEVNTKAFTVSLIPHTRGITTLGFKKVGDKVNLEVDIIAKYLEKLTMKEKEEQNSHPGGISLSFLAEQGFI</sequence>
<dbReference type="PANTHER" id="PTHR21098">
    <property type="entry name" value="RIBOFLAVIN SYNTHASE ALPHA CHAIN"/>
    <property type="match status" value="1"/>
</dbReference>
<dbReference type="Pfam" id="PF00677">
    <property type="entry name" value="Lum_binding"/>
    <property type="match status" value="2"/>
</dbReference>
<name>A0A7G6E5I9_THEFR</name>
<feature type="domain" description="Lumazine-binding" evidence="12">
    <location>
        <begin position="1"/>
        <end position="96"/>
    </location>
</feature>
<protein>
    <recommendedName>
        <fullName evidence="6 10">Riboflavin synthase</fullName>
        <ecNumber evidence="5 10">2.5.1.9</ecNumber>
    </recommendedName>
</protein>
<evidence type="ECO:0000256" key="6">
    <source>
        <dbReference type="ARBA" id="ARBA00013950"/>
    </source>
</evidence>
<dbReference type="AlphaFoldDB" id="A0A7G6E5I9"/>
<evidence type="ECO:0000256" key="1">
    <source>
        <dbReference type="ARBA" id="ARBA00000968"/>
    </source>
</evidence>
<evidence type="ECO:0000256" key="11">
    <source>
        <dbReference type="PROSITE-ProRule" id="PRU00524"/>
    </source>
</evidence>
<dbReference type="EC" id="2.5.1.9" evidence="5 10"/>
<dbReference type="InterPro" id="IPR001783">
    <property type="entry name" value="Lumazine-bd"/>
</dbReference>
<dbReference type="RefSeq" id="WP_034421287.1">
    <property type="nucleotide sequence ID" value="NZ_CP045798.1"/>
</dbReference>
<reference evidence="13 14" key="1">
    <citation type="journal article" date="2019" name="Front. Microbiol.">
        <title>Thermoanaerosceptrum fracticalcis gen. nov. sp. nov., a Novel Fumarate-Fermenting Microorganism From a Deep Fractured Carbonate Aquifer of the US Great Basin.</title>
        <authorList>
            <person name="Hamilton-Brehm S.D."/>
            <person name="Stewart L.E."/>
            <person name="Zavarin M."/>
            <person name="Caldwell M."/>
            <person name="Lawson P.A."/>
            <person name="Onstott T.C."/>
            <person name="Grzymski J."/>
            <person name="Neveux I."/>
            <person name="Lollar B.S."/>
            <person name="Russell C.E."/>
            <person name="Moser D.P."/>
        </authorList>
    </citation>
    <scope>NUCLEOTIDE SEQUENCE [LARGE SCALE GENOMIC DNA]</scope>
    <source>
        <strain evidence="13 14">DRI-13</strain>
    </source>
</reference>
<dbReference type="EMBL" id="CP045798">
    <property type="protein sequence ID" value="QNB47343.1"/>
    <property type="molecule type" value="Genomic_DNA"/>
</dbReference>
<evidence type="ECO:0000256" key="9">
    <source>
        <dbReference type="ARBA" id="ARBA00022737"/>
    </source>
</evidence>
<keyword evidence="7" id="KW-0686">Riboflavin biosynthesis</keyword>
<accession>A0A7G6E5I9</accession>